<dbReference type="CDD" id="cd17933">
    <property type="entry name" value="DEXSc_RecD-like"/>
    <property type="match status" value="1"/>
</dbReference>
<dbReference type="RefSeq" id="WP_114835393.1">
    <property type="nucleotide sequence ID" value="NZ_LR699118.1"/>
</dbReference>
<evidence type="ECO:0000313" key="6">
    <source>
        <dbReference type="Proteomes" id="UP000254720"/>
    </source>
</evidence>
<sequence>MAIYHFSGTVISRSQGRSAVACAAYRSAEKLHDEKYDREHDYTHKQDVSSTEILLPENAPAWMADREKLWNAVESHEKRKDAQLAREFNFALPRELTLEQNIALAKDFVKEAFVRKGMVADFCIHNDKQHDGQFHPHAHVMLTMREVTQDGFGQKVRAWNDKAMLLNWREEWAEVANKHLALHGHDLRIDHRTLGEQGIALEPQHKIGATVARDRLVRMEDHQRIARENGDKLLADPSVALNAITRQQSTFTHQDIARFVHRHTVDAEQFSLVYEKVKSHESLVRLGIDEKDRERFTTNEMLSLESKMMERAVNLSKSDSHVVSDTHQEKALSQKSLTVEQKTAFDHLVGGGDLKCVVGFAGTGKSYLLGAAKDAWEKEGYAVHGVTLSGIAAENLEGSSGIDSRTFASRCYYWDKGEQLLTKKDVLVVDEAGMLSSRQMARLMEEASRGGAKVVLVGDPQQLQAIEAGAAFRAIAEQVHYVELTDIRRQSEKWQQDATKELATGKTTDAINRYDQHFHVHDFETKAVAKVALTEVWNDARLSNTDKTQIMLAYNRDDVLELNQIARGLRHKQGELGKDVLFQTERGERAFAERDRVYFLKNDKSLGVMNGTLGTIEAIKDGAITVRLDGDGRTNVDRRVTVTMERYNQLDYGYAATIHKAQGVTVDRSYVLASKYLDAHSTYVAMSRHRESADLFYGRDVFLNKDDLVKTLSRERTKDVTLDYLNSRDRRQEPVTRVMDEIKPLTRDEERLMRQAKLKEFTEATKAKRGIDLDRSVDSLSGTKQRPDLSEFKRQFEAKNPERASALRSEVMPEHEKKALSLVNEFKRLEAIVDKGGRTSRMAQDHLEKLADKISRQKDVMQYVREHHAPMEKQIDKQAREFQRDRGLELER</sequence>
<dbReference type="OrthoDB" id="1634048at2"/>
<dbReference type="Pfam" id="PF13604">
    <property type="entry name" value="AAA_30"/>
    <property type="match status" value="1"/>
</dbReference>
<dbReference type="InterPro" id="IPR014136">
    <property type="entry name" value="TraA_Ti"/>
</dbReference>
<feature type="domain" description="MobA/MobL protein" evidence="4">
    <location>
        <begin position="17"/>
        <end position="212"/>
    </location>
</feature>
<keyword evidence="2" id="KW-0184">Conjugation</keyword>
<dbReference type="InterPro" id="IPR027417">
    <property type="entry name" value="P-loop_NTPase"/>
</dbReference>
<evidence type="ECO:0000256" key="3">
    <source>
        <dbReference type="SAM" id="MobiDB-lite"/>
    </source>
</evidence>
<organism evidence="5 6">
    <name type="scientific">Aquicella lusitana</name>
    <dbReference type="NCBI Taxonomy" id="254246"/>
    <lineage>
        <taxon>Bacteria</taxon>
        <taxon>Pseudomonadati</taxon>
        <taxon>Pseudomonadota</taxon>
        <taxon>Gammaproteobacteria</taxon>
        <taxon>Legionellales</taxon>
        <taxon>Coxiellaceae</taxon>
        <taxon>Aquicella</taxon>
    </lineage>
</organism>
<dbReference type="AlphaFoldDB" id="A0A370G4M4"/>
<dbReference type="NCBIfam" id="TIGR02768">
    <property type="entry name" value="TraA_Ti"/>
    <property type="match status" value="1"/>
</dbReference>
<protein>
    <submittedName>
        <fullName evidence="5">Plasmid mobilization system relaxase</fullName>
    </submittedName>
</protein>
<dbReference type="NCBIfam" id="NF010464">
    <property type="entry name" value="PRK13889.1"/>
    <property type="match status" value="1"/>
</dbReference>
<proteinExistence type="inferred from homology"/>
<evidence type="ECO:0000313" key="5">
    <source>
        <dbReference type="EMBL" id="RDI37986.1"/>
    </source>
</evidence>
<dbReference type="Proteomes" id="UP000254720">
    <property type="component" value="Unassembled WGS sequence"/>
</dbReference>
<dbReference type="InterPro" id="IPR051055">
    <property type="entry name" value="PIF1_helicase"/>
</dbReference>
<feature type="region of interest" description="Disordered" evidence="3">
    <location>
        <begin position="870"/>
        <end position="892"/>
    </location>
</feature>
<evidence type="ECO:0000259" key="4">
    <source>
        <dbReference type="Pfam" id="PF03389"/>
    </source>
</evidence>
<dbReference type="NCBIfam" id="NF041496">
    <property type="entry name" value="MobQ"/>
    <property type="match status" value="1"/>
</dbReference>
<dbReference type="Gene3D" id="3.30.930.30">
    <property type="match status" value="1"/>
</dbReference>
<keyword evidence="6" id="KW-1185">Reference proteome</keyword>
<dbReference type="PANTHER" id="PTHR47642:SF5">
    <property type="entry name" value="ATP-DEPENDENT DNA HELICASE"/>
    <property type="match status" value="1"/>
</dbReference>
<dbReference type="SUPFAM" id="SSF52540">
    <property type="entry name" value="P-loop containing nucleoside triphosphate hydrolases"/>
    <property type="match status" value="2"/>
</dbReference>
<evidence type="ECO:0000256" key="1">
    <source>
        <dbReference type="ARBA" id="ARBA00010873"/>
    </source>
</evidence>
<gene>
    <name evidence="5" type="ORF">C8D86_13512</name>
</gene>
<accession>A0A370G4M4</accession>
<dbReference type="InterPro" id="IPR005053">
    <property type="entry name" value="MobA_MobL"/>
</dbReference>
<comment type="similarity">
    <text evidence="1">Belongs to the MobA/MobL family.</text>
</comment>
<dbReference type="PANTHER" id="PTHR47642">
    <property type="entry name" value="ATP-DEPENDENT DNA HELICASE"/>
    <property type="match status" value="1"/>
</dbReference>
<dbReference type="Pfam" id="PF03389">
    <property type="entry name" value="MobA_MobL"/>
    <property type="match status" value="1"/>
</dbReference>
<dbReference type="Gene3D" id="2.30.30.940">
    <property type="match status" value="1"/>
</dbReference>
<name>A0A370G4M4_9COXI</name>
<dbReference type="EMBL" id="QQAX01000035">
    <property type="protein sequence ID" value="RDI37986.1"/>
    <property type="molecule type" value="Genomic_DNA"/>
</dbReference>
<dbReference type="Gene3D" id="3.40.50.300">
    <property type="entry name" value="P-loop containing nucleotide triphosphate hydrolases"/>
    <property type="match status" value="2"/>
</dbReference>
<evidence type="ECO:0000256" key="2">
    <source>
        <dbReference type="ARBA" id="ARBA00022971"/>
    </source>
</evidence>
<dbReference type="CDD" id="cd18809">
    <property type="entry name" value="SF1_C_RecD"/>
    <property type="match status" value="1"/>
</dbReference>
<comment type="caution">
    <text evidence="5">The sequence shown here is derived from an EMBL/GenBank/DDBJ whole genome shotgun (WGS) entry which is preliminary data.</text>
</comment>
<reference evidence="5 6" key="1">
    <citation type="submission" date="2018-07" db="EMBL/GenBank/DDBJ databases">
        <title>Genomic Encyclopedia of Type Strains, Phase IV (KMG-IV): sequencing the most valuable type-strain genomes for metagenomic binning, comparative biology and taxonomic classification.</title>
        <authorList>
            <person name="Goeker M."/>
        </authorList>
    </citation>
    <scope>NUCLEOTIDE SEQUENCE [LARGE SCALE GENOMIC DNA]</scope>
    <source>
        <strain evidence="5 6">DSM 16500</strain>
    </source>
</reference>